<sequence length="68" mass="7521">MTMSLKALRANAQLSQSELGKKLGVSQTSISSWEQGDSIPKSENIYKLAKLYSVNPTVIFDALFKQKT</sequence>
<dbReference type="EMBL" id="LN887683">
    <property type="protein sequence ID" value="CUR42460.1"/>
    <property type="molecule type" value="Genomic_DNA"/>
</dbReference>
<keyword evidence="1" id="KW-0238">DNA-binding</keyword>
<name>A0A0U5D8P4_LIMRT</name>
<dbReference type="InterPro" id="IPR010982">
    <property type="entry name" value="Lambda_DNA-bd_dom_sf"/>
</dbReference>
<dbReference type="Gene3D" id="1.10.260.40">
    <property type="entry name" value="lambda repressor-like DNA-binding domains"/>
    <property type="match status" value="1"/>
</dbReference>
<dbReference type="CDD" id="cd00093">
    <property type="entry name" value="HTH_XRE"/>
    <property type="match status" value="1"/>
</dbReference>
<reference evidence="4" key="1">
    <citation type="submission" date="2015-10" db="EMBL/GenBank/DDBJ databases">
        <authorList>
            <person name="Crossman L.C."/>
        </authorList>
    </citation>
    <scope>NUCLEOTIDE SEQUENCE [LARGE SCALE GENOMIC DNA]</scope>
    <source>
        <strain evidence="4">20-2</strain>
    </source>
</reference>
<feature type="domain" description="HTH cro/C1-type" evidence="2">
    <location>
        <begin position="5"/>
        <end position="59"/>
    </location>
</feature>
<dbReference type="PROSITE" id="PS50943">
    <property type="entry name" value="HTH_CROC1"/>
    <property type="match status" value="1"/>
</dbReference>
<evidence type="ECO:0000313" key="4">
    <source>
        <dbReference type="Proteomes" id="UP000235484"/>
    </source>
</evidence>
<protein>
    <recommendedName>
        <fullName evidence="2">HTH cro/C1-type domain-containing protein</fullName>
    </recommendedName>
</protein>
<dbReference type="Proteomes" id="UP000235484">
    <property type="component" value="Unassembled WGS sequence"/>
</dbReference>
<evidence type="ECO:0000256" key="1">
    <source>
        <dbReference type="ARBA" id="ARBA00023125"/>
    </source>
</evidence>
<dbReference type="RefSeq" id="WP_086141199.1">
    <property type="nucleotide sequence ID" value="NZ_CP194781.1"/>
</dbReference>
<dbReference type="SUPFAM" id="SSF47413">
    <property type="entry name" value="lambda repressor-like DNA-binding domains"/>
    <property type="match status" value="1"/>
</dbReference>
<evidence type="ECO:0000313" key="3">
    <source>
        <dbReference type="EMBL" id="CUR42460.1"/>
    </source>
</evidence>
<dbReference type="AlphaFoldDB" id="A0A0U5D8P4"/>
<evidence type="ECO:0000259" key="2">
    <source>
        <dbReference type="PROSITE" id="PS50943"/>
    </source>
</evidence>
<dbReference type="PANTHER" id="PTHR46558">
    <property type="entry name" value="TRACRIPTIONAL REGULATORY PROTEIN-RELATED-RELATED"/>
    <property type="match status" value="1"/>
</dbReference>
<organism evidence="3 4">
    <name type="scientific">Limosilactobacillus reuteri</name>
    <name type="common">Lactobacillus reuteri</name>
    <dbReference type="NCBI Taxonomy" id="1598"/>
    <lineage>
        <taxon>Bacteria</taxon>
        <taxon>Bacillati</taxon>
        <taxon>Bacillota</taxon>
        <taxon>Bacilli</taxon>
        <taxon>Lactobacillales</taxon>
        <taxon>Lactobacillaceae</taxon>
        <taxon>Limosilactobacillus</taxon>
    </lineage>
</organism>
<accession>A0A0U5D8P4</accession>
<gene>
    <name evidence="3" type="ORF">LRLP16767_LR202_02129</name>
</gene>
<dbReference type="Pfam" id="PF01381">
    <property type="entry name" value="HTH_3"/>
    <property type="match status" value="1"/>
</dbReference>
<dbReference type="SMART" id="SM00530">
    <property type="entry name" value="HTH_XRE"/>
    <property type="match status" value="1"/>
</dbReference>
<dbReference type="InterPro" id="IPR001387">
    <property type="entry name" value="Cro/C1-type_HTH"/>
</dbReference>
<proteinExistence type="predicted"/>
<dbReference type="PANTHER" id="PTHR46558:SF11">
    <property type="entry name" value="HTH-TYPE TRANSCRIPTIONAL REGULATOR XRE"/>
    <property type="match status" value="1"/>
</dbReference>
<dbReference type="GO" id="GO:0003677">
    <property type="term" value="F:DNA binding"/>
    <property type="evidence" value="ECO:0007669"/>
    <property type="project" value="UniProtKB-KW"/>
</dbReference>